<accession>A0A6J5WV56</accession>
<evidence type="ECO:0000313" key="4">
    <source>
        <dbReference type="Proteomes" id="UP000507245"/>
    </source>
</evidence>
<sequence>MGCELDLAGDGGYQVCKGNCGRLVRVGVWSTMGKLQVGMKFNLRVAWAAWERLGEMVLVGKKIGAVVKRMGAANLISY</sequence>
<evidence type="ECO:0000313" key="1">
    <source>
        <dbReference type="EMBL" id="CAB4273644.1"/>
    </source>
</evidence>
<dbReference type="AlphaFoldDB" id="A0A6J5WV56"/>
<proteinExistence type="predicted"/>
<keyword evidence="4" id="KW-1185">Reference proteome</keyword>
<dbReference type="EMBL" id="CAEKDK010000003">
    <property type="protein sequence ID" value="CAB4273644.1"/>
    <property type="molecule type" value="Genomic_DNA"/>
</dbReference>
<evidence type="ECO:0000313" key="3">
    <source>
        <dbReference type="Proteomes" id="UP000507222"/>
    </source>
</evidence>
<evidence type="ECO:0000313" key="2">
    <source>
        <dbReference type="EMBL" id="CAB4302278.1"/>
    </source>
</evidence>
<dbReference type="EMBL" id="CAEKKB010000003">
    <property type="protein sequence ID" value="CAB4302278.1"/>
    <property type="molecule type" value="Genomic_DNA"/>
</dbReference>
<reference evidence="4" key="1">
    <citation type="journal article" date="2020" name="Genome Biol.">
        <title>Gamete binning: chromosome-level and haplotype-resolved genome assembly enabled by high-throughput single-cell sequencing of gamete genomes.</title>
        <authorList>
            <person name="Campoy J.A."/>
            <person name="Sun H."/>
            <person name="Goel M."/>
            <person name="Jiao W.-B."/>
            <person name="Folz-Donahue K."/>
            <person name="Wang N."/>
            <person name="Rubio M."/>
            <person name="Liu C."/>
            <person name="Kukat C."/>
            <person name="Ruiz D."/>
            <person name="Huettel B."/>
            <person name="Schneeberger K."/>
        </authorList>
    </citation>
    <scope>NUCLEOTIDE SEQUENCE [LARGE SCALE GENOMIC DNA]</scope>
    <source>
        <strain evidence="4">cv. Rojo Pasion</strain>
    </source>
</reference>
<reference evidence="2 3" key="2">
    <citation type="submission" date="2020-05" db="EMBL/GenBank/DDBJ databases">
        <authorList>
            <person name="Campoy J."/>
            <person name="Schneeberger K."/>
            <person name="Spophaly S."/>
        </authorList>
    </citation>
    <scope>NUCLEOTIDE SEQUENCE [LARGE SCALE GENOMIC DNA]</scope>
    <source>
        <strain evidence="2">PruArmRojPasFocal</strain>
    </source>
</reference>
<name>A0A6J5WV56_PRUAR</name>
<protein>
    <submittedName>
        <fullName evidence="2">Uncharacterized protein</fullName>
    </submittedName>
</protein>
<organism evidence="2 4">
    <name type="scientific">Prunus armeniaca</name>
    <name type="common">Apricot</name>
    <name type="synonym">Armeniaca vulgaris</name>
    <dbReference type="NCBI Taxonomy" id="36596"/>
    <lineage>
        <taxon>Eukaryota</taxon>
        <taxon>Viridiplantae</taxon>
        <taxon>Streptophyta</taxon>
        <taxon>Embryophyta</taxon>
        <taxon>Tracheophyta</taxon>
        <taxon>Spermatophyta</taxon>
        <taxon>Magnoliopsida</taxon>
        <taxon>eudicotyledons</taxon>
        <taxon>Gunneridae</taxon>
        <taxon>Pentapetalae</taxon>
        <taxon>rosids</taxon>
        <taxon>fabids</taxon>
        <taxon>Rosales</taxon>
        <taxon>Rosaceae</taxon>
        <taxon>Amygdaloideae</taxon>
        <taxon>Amygdaleae</taxon>
        <taxon>Prunus</taxon>
    </lineage>
</organism>
<dbReference type="Proteomes" id="UP000507222">
    <property type="component" value="Unassembled WGS sequence"/>
</dbReference>
<dbReference type="Proteomes" id="UP000507245">
    <property type="component" value="Unassembled WGS sequence"/>
</dbReference>
<gene>
    <name evidence="1" type="ORF">CURHAP_LOCUS21641</name>
    <name evidence="2" type="ORF">ORAREDHAP_LOCUS17918</name>
</gene>